<proteinExistence type="predicted"/>
<evidence type="ECO:0000256" key="3">
    <source>
        <dbReference type="SAM" id="MobiDB-lite"/>
    </source>
</evidence>
<comment type="caution">
    <text evidence="6">The sequence shown here is derived from an EMBL/GenBank/DDBJ whole genome shotgun (WGS) entry which is preliminary data.</text>
</comment>
<dbReference type="InterPro" id="IPR011992">
    <property type="entry name" value="EF-hand-dom_pair"/>
</dbReference>
<dbReference type="SUPFAM" id="SSF47473">
    <property type="entry name" value="EF-hand"/>
    <property type="match status" value="1"/>
</dbReference>
<dbReference type="EMBL" id="JAQMWT010000177">
    <property type="protein sequence ID" value="KAJ8608260.1"/>
    <property type="molecule type" value="Genomic_DNA"/>
</dbReference>
<feature type="domain" description="C2" evidence="4">
    <location>
        <begin position="351"/>
        <end position="483"/>
    </location>
</feature>
<evidence type="ECO:0000313" key="6">
    <source>
        <dbReference type="EMBL" id="KAJ8608260.1"/>
    </source>
</evidence>
<dbReference type="SMART" id="SM00239">
    <property type="entry name" value="C2"/>
    <property type="match status" value="1"/>
</dbReference>
<protein>
    <submittedName>
        <fullName evidence="6">Uncharacterized protein</fullName>
    </submittedName>
</protein>
<feature type="region of interest" description="Disordered" evidence="3">
    <location>
        <begin position="633"/>
        <end position="686"/>
    </location>
</feature>
<name>A0AAD7XN20_9STRA</name>
<dbReference type="PANTHER" id="PTHR45911">
    <property type="entry name" value="C2 DOMAIN-CONTAINING PROTEIN"/>
    <property type="match status" value="1"/>
</dbReference>
<dbReference type="PROSITE" id="PS50004">
    <property type="entry name" value="C2"/>
    <property type="match status" value="1"/>
</dbReference>
<dbReference type="Pfam" id="PF00168">
    <property type="entry name" value="C2"/>
    <property type="match status" value="1"/>
</dbReference>
<feature type="domain" description="EF-hand" evidence="5">
    <location>
        <begin position="213"/>
        <end position="235"/>
    </location>
</feature>
<keyword evidence="7" id="KW-1185">Reference proteome</keyword>
<dbReference type="PROSITE" id="PS00018">
    <property type="entry name" value="EF_HAND_1"/>
    <property type="match status" value="1"/>
</dbReference>
<sequence length="686" mass="77711">MNHDGGVDLREFRTRLKEPLDRLPLLRRVFASMDAAHDDSLGIFEFFVGYYSLCTLPHGDYMIRFLWEMYDEGHRGRLSEETFRALIRESMAACLPDYLVRVGEELAPEIMRKLKELRSNAEPWMSMKPGEIVIRIDQDGHSHVAVVRSATDETITVQDVYTVDNPLGWTQGRDNTFTYSTAKHNVSARVLYHEPGTPLFDDKLEKFLVITADRNDDGAITLKEFRRLLRRRVSKGEPSPYAAMLELKKKVRATSGLTDTFWDHQALELIVQIEKHGVWNAAELYRKELLGHRLERPPRKYGGEQDGDQLRAKPRRTQLDGEEMIEVFARNARHAALVGDVPLEDVDGAALVAGHDEATKLDRLAETSKLEVTVESAVGLAKADASVVAGLWGLVRRQKQKSSSDPFCTVRADDAELGHTQVCRQNLDPLWNITFEVSRVPRKLEVRIWDWDGKDRRQPLGFVTVLRPQIRKISKTRKKTIALKIQGRTTDDRDATGTLTLRLKWIAPPKTTPDDQEAAVALENTNNARQLEKEHESEDANDELSANAPQFVEEPYVVPPMPAIEVSWLRSMPETCRCGLRPPPSALDMLRHVANCPTALDDPDSLVDMLYLARWLDPNFDAKERSRLDHLGRATSCTEKQGASPVVVPNSKGVDPGQHDKEKKRRRRRTTPNGLPELPRASETAD</sequence>
<evidence type="ECO:0000259" key="5">
    <source>
        <dbReference type="PROSITE" id="PS50222"/>
    </source>
</evidence>
<keyword evidence="2" id="KW-0106">Calcium</keyword>
<evidence type="ECO:0000259" key="4">
    <source>
        <dbReference type="PROSITE" id="PS50004"/>
    </source>
</evidence>
<evidence type="ECO:0000256" key="2">
    <source>
        <dbReference type="ARBA" id="ARBA00022837"/>
    </source>
</evidence>
<gene>
    <name evidence="6" type="ORF">CTAYLR_007287</name>
</gene>
<dbReference type="AlphaFoldDB" id="A0AAD7XN20"/>
<dbReference type="Proteomes" id="UP001230188">
    <property type="component" value="Unassembled WGS sequence"/>
</dbReference>
<dbReference type="InterPro" id="IPR000008">
    <property type="entry name" value="C2_dom"/>
</dbReference>
<evidence type="ECO:0000256" key="1">
    <source>
        <dbReference type="ARBA" id="ARBA00022723"/>
    </source>
</evidence>
<organism evidence="6 7">
    <name type="scientific">Chrysophaeum taylorii</name>
    <dbReference type="NCBI Taxonomy" id="2483200"/>
    <lineage>
        <taxon>Eukaryota</taxon>
        <taxon>Sar</taxon>
        <taxon>Stramenopiles</taxon>
        <taxon>Ochrophyta</taxon>
        <taxon>Pelagophyceae</taxon>
        <taxon>Pelagomonadales</taxon>
        <taxon>Pelagomonadaceae</taxon>
        <taxon>Chrysophaeum</taxon>
    </lineage>
</organism>
<keyword evidence="1" id="KW-0479">Metal-binding</keyword>
<dbReference type="GO" id="GO:0005509">
    <property type="term" value="F:calcium ion binding"/>
    <property type="evidence" value="ECO:0007669"/>
    <property type="project" value="InterPro"/>
</dbReference>
<dbReference type="Gene3D" id="2.60.40.150">
    <property type="entry name" value="C2 domain"/>
    <property type="match status" value="1"/>
</dbReference>
<dbReference type="PROSITE" id="PS50222">
    <property type="entry name" value="EF_HAND_2"/>
    <property type="match status" value="1"/>
</dbReference>
<dbReference type="CDD" id="cd00030">
    <property type="entry name" value="C2"/>
    <property type="match status" value="1"/>
</dbReference>
<dbReference type="InterPro" id="IPR002048">
    <property type="entry name" value="EF_hand_dom"/>
</dbReference>
<evidence type="ECO:0000313" key="7">
    <source>
        <dbReference type="Proteomes" id="UP001230188"/>
    </source>
</evidence>
<dbReference type="SUPFAM" id="SSF49562">
    <property type="entry name" value="C2 domain (Calcium/lipid-binding domain, CaLB)"/>
    <property type="match status" value="1"/>
</dbReference>
<dbReference type="PANTHER" id="PTHR45911:SF4">
    <property type="entry name" value="MULTIPLE C2 AND TRANSMEMBRANE DOMAIN-CONTAINING PROTEIN"/>
    <property type="match status" value="1"/>
</dbReference>
<dbReference type="GO" id="GO:0016020">
    <property type="term" value="C:membrane"/>
    <property type="evidence" value="ECO:0007669"/>
    <property type="project" value="TreeGrafter"/>
</dbReference>
<dbReference type="InterPro" id="IPR035892">
    <property type="entry name" value="C2_domain_sf"/>
</dbReference>
<accession>A0AAD7XN20</accession>
<dbReference type="Gene3D" id="1.10.238.10">
    <property type="entry name" value="EF-hand"/>
    <property type="match status" value="1"/>
</dbReference>
<dbReference type="InterPro" id="IPR018247">
    <property type="entry name" value="EF_Hand_1_Ca_BS"/>
</dbReference>
<reference evidence="6" key="1">
    <citation type="submission" date="2023-01" db="EMBL/GenBank/DDBJ databases">
        <title>Metagenome sequencing of chrysophaentin producing Chrysophaeum taylorii.</title>
        <authorList>
            <person name="Davison J."/>
            <person name="Bewley C."/>
        </authorList>
    </citation>
    <scope>NUCLEOTIDE SEQUENCE</scope>
    <source>
        <strain evidence="6">NIES-1699</strain>
    </source>
</reference>